<dbReference type="EMBL" id="JACXVP010000012">
    <property type="protein sequence ID" value="KAG5570536.1"/>
    <property type="molecule type" value="Genomic_DNA"/>
</dbReference>
<name>A0A9J5W5M9_SOLCO</name>
<evidence type="ECO:0000313" key="1">
    <source>
        <dbReference type="EMBL" id="KAG5570536.1"/>
    </source>
</evidence>
<evidence type="ECO:0008006" key="3">
    <source>
        <dbReference type="Google" id="ProtNLM"/>
    </source>
</evidence>
<protein>
    <recommendedName>
        <fullName evidence="3">Reverse transcriptase domain-containing protein</fullName>
    </recommendedName>
</protein>
<comment type="caution">
    <text evidence="1">The sequence shown here is derived from an EMBL/GenBank/DDBJ whole genome shotgun (WGS) entry which is preliminary data.</text>
</comment>
<proteinExistence type="predicted"/>
<evidence type="ECO:0000313" key="2">
    <source>
        <dbReference type="Proteomes" id="UP000824120"/>
    </source>
</evidence>
<dbReference type="Proteomes" id="UP000824120">
    <property type="component" value="Chromosome 12"/>
</dbReference>
<reference evidence="1 2" key="1">
    <citation type="submission" date="2020-09" db="EMBL/GenBank/DDBJ databases">
        <title>De no assembly of potato wild relative species, Solanum commersonii.</title>
        <authorList>
            <person name="Cho K."/>
        </authorList>
    </citation>
    <scope>NUCLEOTIDE SEQUENCE [LARGE SCALE GENOMIC DNA]</scope>
    <source>
        <strain evidence="1">LZ3.2</strain>
        <tissue evidence="1">Leaf</tissue>
    </source>
</reference>
<dbReference type="AlphaFoldDB" id="A0A9J5W5M9"/>
<sequence>MKLMTHNLDQVKGIKDGESRCWWKRPPLRKDDKCFKVEEFKHDISRMSKARETEPDKISLEFRKSTNKTGGRRIRALPSEMGIHQRSVLSRFLFALLMEYLTRSFQKEVPQCMLYVDDIVLIDETWDIFNPRLKVWRQTLESKWFKLSMTKT</sequence>
<dbReference type="OrthoDB" id="768353at2759"/>
<organism evidence="1 2">
    <name type="scientific">Solanum commersonii</name>
    <name type="common">Commerson's wild potato</name>
    <name type="synonym">Commerson's nightshade</name>
    <dbReference type="NCBI Taxonomy" id="4109"/>
    <lineage>
        <taxon>Eukaryota</taxon>
        <taxon>Viridiplantae</taxon>
        <taxon>Streptophyta</taxon>
        <taxon>Embryophyta</taxon>
        <taxon>Tracheophyta</taxon>
        <taxon>Spermatophyta</taxon>
        <taxon>Magnoliopsida</taxon>
        <taxon>eudicotyledons</taxon>
        <taxon>Gunneridae</taxon>
        <taxon>Pentapetalae</taxon>
        <taxon>asterids</taxon>
        <taxon>lamiids</taxon>
        <taxon>Solanales</taxon>
        <taxon>Solanaceae</taxon>
        <taxon>Solanoideae</taxon>
        <taxon>Solaneae</taxon>
        <taxon>Solanum</taxon>
    </lineage>
</organism>
<gene>
    <name evidence="1" type="ORF">H5410_060302</name>
</gene>
<accession>A0A9J5W5M9</accession>
<keyword evidence="2" id="KW-1185">Reference proteome</keyword>